<evidence type="ECO:0008006" key="4">
    <source>
        <dbReference type="Google" id="ProtNLM"/>
    </source>
</evidence>
<organism evidence="2 3">
    <name type="scientific">Caenorhabditis angaria</name>
    <dbReference type="NCBI Taxonomy" id="860376"/>
    <lineage>
        <taxon>Eukaryota</taxon>
        <taxon>Metazoa</taxon>
        <taxon>Ecdysozoa</taxon>
        <taxon>Nematoda</taxon>
        <taxon>Chromadorea</taxon>
        <taxon>Rhabditida</taxon>
        <taxon>Rhabditina</taxon>
        <taxon>Rhabditomorpha</taxon>
        <taxon>Rhabditoidea</taxon>
        <taxon>Rhabditidae</taxon>
        <taxon>Peloderinae</taxon>
        <taxon>Caenorhabditis</taxon>
    </lineage>
</organism>
<reference evidence="2" key="1">
    <citation type="submission" date="2022-11" db="EMBL/GenBank/DDBJ databases">
        <authorList>
            <person name="Kikuchi T."/>
        </authorList>
    </citation>
    <scope>NUCLEOTIDE SEQUENCE</scope>
    <source>
        <strain evidence="2">PS1010</strain>
    </source>
</reference>
<protein>
    <recommendedName>
        <fullName evidence="4">Secreted protein</fullName>
    </recommendedName>
</protein>
<evidence type="ECO:0000313" key="2">
    <source>
        <dbReference type="EMBL" id="CAI5442339.1"/>
    </source>
</evidence>
<evidence type="ECO:0000256" key="1">
    <source>
        <dbReference type="SAM" id="SignalP"/>
    </source>
</evidence>
<name>A0A9P1IBZ7_9PELO</name>
<dbReference type="Proteomes" id="UP001152747">
    <property type="component" value="Unassembled WGS sequence"/>
</dbReference>
<gene>
    <name evidence="2" type="ORF">CAMP_LOCUS4976</name>
</gene>
<proteinExistence type="predicted"/>
<evidence type="ECO:0000313" key="3">
    <source>
        <dbReference type="Proteomes" id="UP001152747"/>
    </source>
</evidence>
<dbReference type="AlphaFoldDB" id="A0A9P1IBZ7"/>
<dbReference type="EMBL" id="CANHGI010000002">
    <property type="protein sequence ID" value="CAI5442339.1"/>
    <property type="molecule type" value="Genomic_DNA"/>
</dbReference>
<keyword evidence="3" id="KW-1185">Reference proteome</keyword>
<feature type="signal peptide" evidence="1">
    <location>
        <begin position="1"/>
        <end position="19"/>
    </location>
</feature>
<comment type="caution">
    <text evidence="2">The sequence shown here is derived from an EMBL/GenBank/DDBJ whole genome shotgun (WGS) entry which is preliminary data.</text>
</comment>
<sequence>MMKQIVVLIFIVFISMIDSVTIGKRIQIPDKDQSLRNLVYKVGLPKANAQIHDSVLWVPGTTQFSAQRITVIQQNKPYSTWHFDMLLEKSNCAVKTTPLTDLPGCKAVDTSVKVLCIADVSLFDGDYSSAESEVRCSRQ</sequence>
<feature type="chain" id="PRO_5040163002" description="Secreted protein" evidence="1">
    <location>
        <begin position="20"/>
        <end position="139"/>
    </location>
</feature>
<accession>A0A9P1IBZ7</accession>
<keyword evidence="1" id="KW-0732">Signal</keyword>
<dbReference type="OrthoDB" id="5787458at2759"/>